<keyword evidence="3" id="KW-1185">Reference proteome</keyword>
<feature type="chain" id="PRO_5026838248" evidence="1">
    <location>
        <begin position="24"/>
        <end position="105"/>
    </location>
</feature>
<organism evidence="2 3">
    <name type="scientific">Paragemmobacter kunshanensis</name>
    <dbReference type="NCBI Taxonomy" id="2583234"/>
    <lineage>
        <taxon>Bacteria</taxon>
        <taxon>Pseudomonadati</taxon>
        <taxon>Pseudomonadota</taxon>
        <taxon>Alphaproteobacteria</taxon>
        <taxon>Rhodobacterales</taxon>
        <taxon>Paracoccaceae</taxon>
        <taxon>Paragemmobacter</taxon>
    </lineage>
</organism>
<feature type="signal peptide" evidence="1">
    <location>
        <begin position="1"/>
        <end position="23"/>
    </location>
</feature>
<comment type="caution">
    <text evidence="2">The sequence shown here is derived from an EMBL/GenBank/DDBJ whole genome shotgun (WGS) entry which is preliminary data.</text>
</comment>
<evidence type="ECO:0000256" key="1">
    <source>
        <dbReference type="SAM" id="SignalP"/>
    </source>
</evidence>
<reference evidence="2 3" key="1">
    <citation type="submission" date="2020-02" db="EMBL/GenBank/DDBJ databases">
        <title>Rhodobacter translucens sp. nov., a novel bacterium isolated from activated sludge.</title>
        <authorList>
            <person name="Liu J."/>
        </authorList>
    </citation>
    <scope>NUCLEOTIDE SEQUENCE [LARGE SCALE GENOMIC DNA]</scope>
    <source>
        <strain evidence="2 3">HX-7-19</strain>
    </source>
</reference>
<dbReference type="Proteomes" id="UP000474758">
    <property type="component" value="Unassembled WGS sequence"/>
</dbReference>
<dbReference type="AlphaFoldDB" id="A0A6M1TQ35"/>
<dbReference type="EMBL" id="JAALFE010000002">
    <property type="protein sequence ID" value="NGQ89920.1"/>
    <property type="molecule type" value="Genomic_DNA"/>
</dbReference>
<evidence type="ECO:0000313" key="2">
    <source>
        <dbReference type="EMBL" id="NGQ89920.1"/>
    </source>
</evidence>
<gene>
    <name evidence="2" type="ORF">G5V65_03350</name>
</gene>
<proteinExistence type="predicted"/>
<protein>
    <submittedName>
        <fullName evidence="2">Uncharacterized protein</fullName>
    </submittedName>
</protein>
<dbReference type="RefSeq" id="WP_165047064.1">
    <property type="nucleotide sequence ID" value="NZ_JAALFE010000002.1"/>
</dbReference>
<keyword evidence="1" id="KW-0732">Signal</keyword>
<evidence type="ECO:0000313" key="3">
    <source>
        <dbReference type="Proteomes" id="UP000474758"/>
    </source>
</evidence>
<sequence length="105" mass="10897">MKRTNVLMASIAMTVAGLGAALAGDAVSARAVSSDQVEVRVSSAFGWHCEGLFAHPAQRGDAVRFPLACSDDVKGKALMSIEGKRAALIFSRADGSKGSAAFRLE</sequence>
<accession>A0A6M1TQ35</accession>
<name>A0A6M1TQ35_9RHOB</name>